<accession>A0ACD3A0X5</accession>
<dbReference type="Proteomes" id="UP000308600">
    <property type="component" value="Unassembled WGS sequence"/>
</dbReference>
<keyword evidence="2" id="KW-1185">Reference proteome</keyword>
<organism evidence="1 2">
    <name type="scientific">Pluteus cervinus</name>
    <dbReference type="NCBI Taxonomy" id="181527"/>
    <lineage>
        <taxon>Eukaryota</taxon>
        <taxon>Fungi</taxon>
        <taxon>Dikarya</taxon>
        <taxon>Basidiomycota</taxon>
        <taxon>Agaricomycotina</taxon>
        <taxon>Agaricomycetes</taxon>
        <taxon>Agaricomycetidae</taxon>
        <taxon>Agaricales</taxon>
        <taxon>Pluteineae</taxon>
        <taxon>Pluteaceae</taxon>
        <taxon>Pluteus</taxon>
    </lineage>
</organism>
<evidence type="ECO:0000313" key="1">
    <source>
        <dbReference type="EMBL" id="TFK58537.1"/>
    </source>
</evidence>
<name>A0ACD3A0X5_9AGAR</name>
<dbReference type="EMBL" id="ML209311">
    <property type="protein sequence ID" value="TFK58537.1"/>
    <property type="molecule type" value="Genomic_DNA"/>
</dbReference>
<sequence>MGFRSSFTPVAAVDPKLVEELTEVSTKLLGSPNGGSSEDEERYHFSYTRRWHDAISKVRKLPGLDRFLKPKTFAEIQSVADELGGPVVYLTINRSSCDALCILPDLGDSEVVHIPLPHLRPMQARTMTIWFRHLLDGTGTEELVQDPKLSRKQSVRREEYVSFHTVLEFLWRNIVKPILDGLAIPSTKSTKKLPRLWWCPCTLLEALPFHAAGLYKGDNEDNIMNYVVSSYIPSPSLASHITRVRTTTPNLRFLAVANPSGCGLPGTKRELEIIRKHIADAGPLTELVGASATPNAVKQGLQIATWVHFACHGVNIPDIPGKQGPMDSSLILANRARLSVLEISKLALPQAQFAFLSACETAQEGPQCFGESPHLAAAMLVAGFRSVVGTMWRISDYYAPHVADHFYQKVFEGNQVPDYRRSAYALHDAVKALRAGHNPDFHIWVPFCHYGA</sequence>
<reference evidence="1 2" key="1">
    <citation type="journal article" date="2019" name="Nat. Ecol. Evol.">
        <title>Megaphylogeny resolves global patterns of mushroom evolution.</title>
        <authorList>
            <person name="Varga T."/>
            <person name="Krizsan K."/>
            <person name="Foldi C."/>
            <person name="Dima B."/>
            <person name="Sanchez-Garcia M."/>
            <person name="Sanchez-Ramirez S."/>
            <person name="Szollosi G.J."/>
            <person name="Szarkandi J.G."/>
            <person name="Papp V."/>
            <person name="Albert L."/>
            <person name="Andreopoulos W."/>
            <person name="Angelini C."/>
            <person name="Antonin V."/>
            <person name="Barry K.W."/>
            <person name="Bougher N.L."/>
            <person name="Buchanan P."/>
            <person name="Buyck B."/>
            <person name="Bense V."/>
            <person name="Catcheside P."/>
            <person name="Chovatia M."/>
            <person name="Cooper J."/>
            <person name="Damon W."/>
            <person name="Desjardin D."/>
            <person name="Finy P."/>
            <person name="Geml J."/>
            <person name="Haridas S."/>
            <person name="Hughes K."/>
            <person name="Justo A."/>
            <person name="Karasinski D."/>
            <person name="Kautmanova I."/>
            <person name="Kiss B."/>
            <person name="Kocsube S."/>
            <person name="Kotiranta H."/>
            <person name="LaButti K.M."/>
            <person name="Lechner B.E."/>
            <person name="Liimatainen K."/>
            <person name="Lipzen A."/>
            <person name="Lukacs Z."/>
            <person name="Mihaltcheva S."/>
            <person name="Morgado L.N."/>
            <person name="Niskanen T."/>
            <person name="Noordeloos M.E."/>
            <person name="Ohm R.A."/>
            <person name="Ortiz-Santana B."/>
            <person name="Ovrebo C."/>
            <person name="Racz N."/>
            <person name="Riley R."/>
            <person name="Savchenko A."/>
            <person name="Shiryaev A."/>
            <person name="Soop K."/>
            <person name="Spirin V."/>
            <person name="Szebenyi C."/>
            <person name="Tomsovsky M."/>
            <person name="Tulloss R.E."/>
            <person name="Uehling J."/>
            <person name="Grigoriev I.V."/>
            <person name="Vagvolgyi C."/>
            <person name="Papp T."/>
            <person name="Martin F.M."/>
            <person name="Miettinen O."/>
            <person name="Hibbett D.S."/>
            <person name="Nagy L.G."/>
        </authorList>
    </citation>
    <scope>NUCLEOTIDE SEQUENCE [LARGE SCALE GENOMIC DNA]</scope>
    <source>
        <strain evidence="1 2">NL-1719</strain>
    </source>
</reference>
<proteinExistence type="predicted"/>
<gene>
    <name evidence="1" type="ORF">BDN72DRAFT_781973</name>
</gene>
<protein>
    <submittedName>
        <fullName evidence="1">Uncharacterized protein</fullName>
    </submittedName>
</protein>
<evidence type="ECO:0000313" key="2">
    <source>
        <dbReference type="Proteomes" id="UP000308600"/>
    </source>
</evidence>